<dbReference type="Proteomes" id="UP001482620">
    <property type="component" value="Unassembled WGS sequence"/>
</dbReference>
<gene>
    <name evidence="2" type="ORF">ILYODFUR_039130</name>
</gene>
<reference evidence="2 3" key="1">
    <citation type="submission" date="2021-06" db="EMBL/GenBank/DDBJ databases">
        <authorList>
            <person name="Palmer J.M."/>
        </authorList>
    </citation>
    <scope>NUCLEOTIDE SEQUENCE [LARGE SCALE GENOMIC DNA]</scope>
    <source>
        <strain evidence="3">if_2019</strain>
        <tissue evidence="2">Muscle</tissue>
    </source>
</reference>
<evidence type="ECO:0000313" key="3">
    <source>
        <dbReference type="Proteomes" id="UP001482620"/>
    </source>
</evidence>
<accession>A0ABV0ST10</accession>
<sequence length="109" mass="12549">MDLVSWSLNTIDQIFSTGRLGKGESSCPDRTFFSGYTMDSWQKWKIVCLTMMSVEDVEDVDIIGFLLFGVCSYLTYREIRKRRQKFWPLQGCLADVKGSAELSTLRLKC</sequence>
<keyword evidence="1" id="KW-0472">Membrane</keyword>
<evidence type="ECO:0000256" key="1">
    <source>
        <dbReference type="SAM" id="Phobius"/>
    </source>
</evidence>
<keyword evidence="3" id="KW-1185">Reference proteome</keyword>
<keyword evidence="1" id="KW-1133">Transmembrane helix</keyword>
<dbReference type="EMBL" id="JAHRIQ010011191">
    <property type="protein sequence ID" value="MEQ2223684.1"/>
    <property type="molecule type" value="Genomic_DNA"/>
</dbReference>
<name>A0ABV0ST10_9TELE</name>
<keyword evidence="1" id="KW-0812">Transmembrane</keyword>
<organism evidence="2 3">
    <name type="scientific">Ilyodon furcidens</name>
    <name type="common">goldbreast splitfin</name>
    <dbReference type="NCBI Taxonomy" id="33524"/>
    <lineage>
        <taxon>Eukaryota</taxon>
        <taxon>Metazoa</taxon>
        <taxon>Chordata</taxon>
        <taxon>Craniata</taxon>
        <taxon>Vertebrata</taxon>
        <taxon>Euteleostomi</taxon>
        <taxon>Actinopterygii</taxon>
        <taxon>Neopterygii</taxon>
        <taxon>Teleostei</taxon>
        <taxon>Neoteleostei</taxon>
        <taxon>Acanthomorphata</taxon>
        <taxon>Ovalentaria</taxon>
        <taxon>Atherinomorphae</taxon>
        <taxon>Cyprinodontiformes</taxon>
        <taxon>Goodeidae</taxon>
        <taxon>Ilyodon</taxon>
    </lineage>
</organism>
<feature type="transmembrane region" description="Helical" evidence="1">
    <location>
        <begin position="60"/>
        <end position="76"/>
    </location>
</feature>
<proteinExistence type="predicted"/>
<evidence type="ECO:0000313" key="2">
    <source>
        <dbReference type="EMBL" id="MEQ2223684.1"/>
    </source>
</evidence>
<comment type="caution">
    <text evidence="2">The sequence shown here is derived from an EMBL/GenBank/DDBJ whole genome shotgun (WGS) entry which is preliminary data.</text>
</comment>
<protein>
    <submittedName>
        <fullName evidence="2">Uncharacterized protein</fullName>
    </submittedName>
</protein>